<organism evidence="1">
    <name type="scientific">marine sediment metagenome</name>
    <dbReference type="NCBI Taxonomy" id="412755"/>
    <lineage>
        <taxon>unclassified sequences</taxon>
        <taxon>metagenomes</taxon>
        <taxon>ecological metagenomes</taxon>
    </lineage>
</organism>
<dbReference type="EMBL" id="BARU01049663">
    <property type="protein sequence ID" value="GAH95253.1"/>
    <property type="molecule type" value="Genomic_DNA"/>
</dbReference>
<comment type="caution">
    <text evidence="1">The sequence shown here is derived from an EMBL/GenBank/DDBJ whole genome shotgun (WGS) entry which is preliminary data.</text>
</comment>
<proteinExistence type="predicted"/>
<sequence>IVDFIIQNLLLKASEWIFSYKRDDSEDIPFDKII</sequence>
<feature type="non-terminal residue" evidence="1">
    <location>
        <position position="1"/>
    </location>
</feature>
<reference evidence="1" key="1">
    <citation type="journal article" date="2014" name="Front. Microbiol.">
        <title>High frequency of phylogenetically diverse reductive dehalogenase-homologous genes in deep subseafloor sedimentary metagenomes.</title>
        <authorList>
            <person name="Kawai M."/>
            <person name="Futagami T."/>
            <person name="Toyoda A."/>
            <person name="Takaki Y."/>
            <person name="Nishi S."/>
            <person name="Hori S."/>
            <person name="Arai W."/>
            <person name="Tsubouchi T."/>
            <person name="Morono Y."/>
            <person name="Uchiyama I."/>
            <person name="Ito T."/>
            <person name="Fujiyama A."/>
            <person name="Inagaki F."/>
            <person name="Takami H."/>
        </authorList>
    </citation>
    <scope>NUCLEOTIDE SEQUENCE</scope>
    <source>
        <strain evidence="1">Expedition CK06-06</strain>
    </source>
</reference>
<evidence type="ECO:0000313" key="1">
    <source>
        <dbReference type="EMBL" id="GAH95253.1"/>
    </source>
</evidence>
<dbReference type="AlphaFoldDB" id="X1LM80"/>
<protein>
    <submittedName>
        <fullName evidence="1">Uncharacterized protein</fullName>
    </submittedName>
</protein>
<name>X1LM80_9ZZZZ</name>
<accession>X1LM80</accession>
<gene>
    <name evidence="1" type="ORF">S03H2_72951</name>
</gene>